<evidence type="ECO:0000313" key="5">
    <source>
        <dbReference type="EMBL" id="RVX70869.1"/>
    </source>
</evidence>
<dbReference type="InterPro" id="IPR036291">
    <property type="entry name" value="NAD(P)-bd_dom_sf"/>
</dbReference>
<protein>
    <recommendedName>
        <fullName evidence="7">Carbonyl reductase [NADPH] 1</fullName>
    </recommendedName>
</protein>
<dbReference type="PANTHER" id="PTHR43963:SF6">
    <property type="entry name" value="CHAIN DEHYDROGENASE FAMILY PROTEIN, PUTATIVE (AFU_ORTHOLOGUE AFUA_3G15350)-RELATED"/>
    <property type="match status" value="1"/>
</dbReference>
<gene>
    <name evidence="5" type="ORF">B0A52_06026</name>
</gene>
<evidence type="ECO:0000256" key="2">
    <source>
        <dbReference type="ARBA" id="ARBA00022857"/>
    </source>
</evidence>
<dbReference type="Pfam" id="PF00106">
    <property type="entry name" value="adh_short"/>
    <property type="match status" value="2"/>
</dbReference>
<organism evidence="5 6">
    <name type="scientific">Exophiala mesophila</name>
    <name type="common">Black yeast-like fungus</name>
    <dbReference type="NCBI Taxonomy" id="212818"/>
    <lineage>
        <taxon>Eukaryota</taxon>
        <taxon>Fungi</taxon>
        <taxon>Dikarya</taxon>
        <taxon>Ascomycota</taxon>
        <taxon>Pezizomycotina</taxon>
        <taxon>Eurotiomycetes</taxon>
        <taxon>Chaetothyriomycetidae</taxon>
        <taxon>Chaetothyriales</taxon>
        <taxon>Herpotrichiellaceae</taxon>
        <taxon>Exophiala</taxon>
    </lineage>
</organism>
<proteinExistence type="inferred from homology"/>
<dbReference type="PRINTS" id="PR00080">
    <property type="entry name" value="SDRFAMILY"/>
</dbReference>
<sequence>MTPINPAFKSDASPGLINWRLRFTEHGPTLIPKHFRNITGIINVSKNNHLFFGQKYTDLQPCAKFECDVPTLLQSIMTTYTRIGAVTGANKGVGLAIVRQLTLQYPTSPMNNGPLLLYLTARNEERGKAAQDAINGDPAVKQAKALRRHGGLTEIQYHALDIDDDTSVDRFASFLKEQHPQGIDFLINNAAIAKQGFDNTVVRDTLHCNYYGTYHAMQRILPLIKDGGRLVNVASMSGHLNSKYSDSIKSRFLNATKPEDISQLMEDFTSAVAGGTHEKDWPSSAYAVSKAGLIGLTKVVARDHKQAGSKMLINVCCPGYVVTDMTRGGGVKTPDQGAQTPVMLAIQDIHDTSGEFWQHEKIIDWDK</sequence>
<evidence type="ECO:0000256" key="3">
    <source>
        <dbReference type="ARBA" id="ARBA00023002"/>
    </source>
</evidence>
<comment type="caution">
    <text evidence="5">The sequence shown here is derived from an EMBL/GenBank/DDBJ whole genome shotgun (WGS) entry which is preliminary data.</text>
</comment>
<dbReference type="PANTHER" id="PTHR43963">
    <property type="entry name" value="CARBONYL REDUCTASE 1-RELATED"/>
    <property type="match status" value="1"/>
</dbReference>
<keyword evidence="2" id="KW-0521">NADP</keyword>
<dbReference type="SUPFAM" id="SSF51735">
    <property type="entry name" value="NAD(P)-binding Rossmann-fold domains"/>
    <property type="match status" value="1"/>
</dbReference>
<dbReference type="VEuPathDB" id="FungiDB:PV10_01349"/>
<dbReference type="Gene3D" id="3.40.50.720">
    <property type="entry name" value="NAD(P)-binding Rossmann-like Domain"/>
    <property type="match status" value="1"/>
</dbReference>
<evidence type="ECO:0000313" key="6">
    <source>
        <dbReference type="Proteomes" id="UP000288859"/>
    </source>
</evidence>
<evidence type="ECO:0000256" key="4">
    <source>
        <dbReference type="RuleBase" id="RU000363"/>
    </source>
</evidence>
<evidence type="ECO:0000256" key="1">
    <source>
        <dbReference type="ARBA" id="ARBA00006484"/>
    </source>
</evidence>
<dbReference type="EMBL" id="NAJM01000020">
    <property type="protein sequence ID" value="RVX70869.1"/>
    <property type="molecule type" value="Genomic_DNA"/>
</dbReference>
<dbReference type="PRINTS" id="PR00081">
    <property type="entry name" value="GDHRDH"/>
</dbReference>
<comment type="similarity">
    <text evidence="1 4">Belongs to the short-chain dehydrogenases/reductases (SDR) family.</text>
</comment>
<dbReference type="AlphaFoldDB" id="A0A438N570"/>
<dbReference type="InterPro" id="IPR002347">
    <property type="entry name" value="SDR_fam"/>
</dbReference>
<dbReference type="InterPro" id="IPR020904">
    <property type="entry name" value="Sc_DH/Rdtase_CS"/>
</dbReference>
<dbReference type="PROSITE" id="PS00061">
    <property type="entry name" value="ADH_SHORT"/>
    <property type="match status" value="1"/>
</dbReference>
<accession>A0A438N570</accession>
<reference evidence="5 6" key="1">
    <citation type="submission" date="2017-03" db="EMBL/GenBank/DDBJ databases">
        <title>Genomes of endolithic fungi from Antarctica.</title>
        <authorList>
            <person name="Coleine C."/>
            <person name="Masonjones S."/>
            <person name="Stajich J.E."/>
        </authorList>
    </citation>
    <scope>NUCLEOTIDE SEQUENCE [LARGE SCALE GENOMIC DNA]</scope>
    <source>
        <strain evidence="5 6">CCFEE 6314</strain>
    </source>
</reference>
<keyword evidence="3" id="KW-0560">Oxidoreductase</keyword>
<dbReference type="OrthoDB" id="191139at2759"/>
<name>A0A438N570_EXOME</name>
<dbReference type="Proteomes" id="UP000288859">
    <property type="component" value="Unassembled WGS sequence"/>
</dbReference>
<dbReference type="GO" id="GO:0016491">
    <property type="term" value="F:oxidoreductase activity"/>
    <property type="evidence" value="ECO:0007669"/>
    <property type="project" value="UniProtKB-KW"/>
</dbReference>
<evidence type="ECO:0008006" key="7">
    <source>
        <dbReference type="Google" id="ProtNLM"/>
    </source>
</evidence>